<feature type="transmembrane region" description="Helical" evidence="1">
    <location>
        <begin position="382"/>
        <end position="400"/>
    </location>
</feature>
<dbReference type="SUPFAM" id="SSF53448">
    <property type="entry name" value="Nucleotide-diphospho-sugar transferases"/>
    <property type="match status" value="1"/>
</dbReference>
<evidence type="ECO:0000313" key="2">
    <source>
        <dbReference type="EMBL" id="OGC81593.1"/>
    </source>
</evidence>
<evidence type="ECO:0000313" key="3">
    <source>
        <dbReference type="Proteomes" id="UP000177614"/>
    </source>
</evidence>
<feature type="transmembrane region" description="Helical" evidence="1">
    <location>
        <begin position="420"/>
        <end position="439"/>
    </location>
</feature>
<keyword evidence="1" id="KW-1133">Transmembrane helix</keyword>
<name>A0A1F4XKI1_9BACT</name>
<dbReference type="PANTHER" id="PTHR36851">
    <property type="entry name" value="UNNAMED PRODUCT"/>
    <property type="match status" value="1"/>
</dbReference>
<sequence length="495" mass="57448">MIDRSKIPHIEIRFFEIVPAFLTWAILLAPFLLSFYLPRGVAIFVILFDIYWLLRSIRLNIDLLQSYRHLRSSLHIQWHEKLRTDYSDKKLPWHVFLFPYYNEDIDILRASIESLLYQKYPLEKVLVVLAVEERGGDQIRKNAEILCQEFKEKLGGMFMYIHPGNISGEVKGKGPNITFAVQSFEKELPRLAIDLNDVLISSIDTDAKLHPEHCASFTYAYFKNDKNPNTIYQFIPMYHNNIWDTHALMRVVATSSSFWLMMEANNPEKLKTFACYGMCLSTLKKADYWDKTSIIEDGVQYWRNLVAFDGDHKVVPIFIPVYQDAVLNEGYFRTYVGQYVQLRRWAWGASDFALIMPEFLRNKRIPVSIKISETARLLGSHIPRATAPLLLFVSGWFPLLNVEFRDTVLAFNLPIITSNLLTLSMLGISTALVLSIMLLPSPRKPYPFWKRSMHAIQWVFAPFVTIIFGAIPAIDAQTRLAFGKRLEFVVTEKKR</sequence>
<dbReference type="Proteomes" id="UP000177614">
    <property type="component" value="Unassembled WGS sequence"/>
</dbReference>
<proteinExistence type="predicted"/>
<comment type="caution">
    <text evidence="2">The sequence shown here is derived from an EMBL/GenBank/DDBJ whole genome shotgun (WGS) entry which is preliminary data.</text>
</comment>
<keyword evidence="1" id="KW-0472">Membrane</keyword>
<organism evidence="2 3">
    <name type="scientific">Candidatus Abawacabacteria bacterium RBG_16_42_10</name>
    <dbReference type="NCBI Taxonomy" id="1817814"/>
    <lineage>
        <taxon>Bacteria</taxon>
        <taxon>Candidatus Abawacaibacteriota</taxon>
    </lineage>
</organism>
<dbReference type="Gene3D" id="3.90.550.10">
    <property type="entry name" value="Spore Coat Polysaccharide Biosynthesis Protein SpsA, Chain A"/>
    <property type="match status" value="1"/>
</dbReference>
<keyword evidence="1" id="KW-0812">Transmembrane</keyword>
<dbReference type="STRING" id="1817814.A2V81_04935"/>
<feature type="transmembrane region" description="Helical" evidence="1">
    <location>
        <begin position="455"/>
        <end position="474"/>
    </location>
</feature>
<protein>
    <recommendedName>
        <fullName evidence="4">Glycosyltransferase 2-like domain-containing protein</fullName>
    </recommendedName>
</protein>
<dbReference type="InterPro" id="IPR029044">
    <property type="entry name" value="Nucleotide-diphossugar_trans"/>
</dbReference>
<gene>
    <name evidence="2" type="ORF">A2V81_04935</name>
</gene>
<evidence type="ECO:0008006" key="4">
    <source>
        <dbReference type="Google" id="ProtNLM"/>
    </source>
</evidence>
<dbReference type="EMBL" id="MEWR01000023">
    <property type="protein sequence ID" value="OGC81593.1"/>
    <property type="molecule type" value="Genomic_DNA"/>
</dbReference>
<reference evidence="2 3" key="1">
    <citation type="journal article" date="2016" name="Nat. Commun.">
        <title>Thousands of microbial genomes shed light on interconnected biogeochemical processes in an aquifer system.</title>
        <authorList>
            <person name="Anantharaman K."/>
            <person name="Brown C.T."/>
            <person name="Hug L.A."/>
            <person name="Sharon I."/>
            <person name="Castelle C.J."/>
            <person name="Probst A.J."/>
            <person name="Thomas B.C."/>
            <person name="Singh A."/>
            <person name="Wilkins M.J."/>
            <person name="Karaoz U."/>
            <person name="Brodie E.L."/>
            <person name="Williams K.H."/>
            <person name="Hubbard S.S."/>
            <person name="Banfield J.F."/>
        </authorList>
    </citation>
    <scope>NUCLEOTIDE SEQUENCE [LARGE SCALE GENOMIC DNA]</scope>
</reference>
<evidence type="ECO:0000256" key="1">
    <source>
        <dbReference type="SAM" id="Phobius"/>
    </source>
</evidence>
<accession>A0A1F4XKI1</accession>
<dbReference type="PANTHER" id="PTHR36851:SF1">
    <property type="entry name" value="GLYCO_TRANS_2-LIKE DOMAIN-CONTAINING PROTEIN"/>
    <property type="match status" value="1"/>
</dbReference>
<dbReference type="AlphaFoldDB" id="A0A1F4XKI1"/>